<dbReference type="PROSITE" id="PS50995">
    <property type="entry name" value="HTH_MARR_2"/>
    <property type="match status" value="1"/>
</dbReference>
<feature type="region of interest" description="Disordered" evidence="2">
    <location>
        <begin position="149"/>
        <end position="170"/>
    </location>
</feature>
<proteinExistence type="predicted"/>
<sequence>MMTMNQQPQNPLIGQHINTILQAILNRNLSVLHQAGFDDIRPAHLSIFRNLVPHGLHISELANRAGITKASVTYLVDYLQERRYVERVPDANDGRAALVQFSERGWSAYHVAWTAVQHLQEEWAQLVGQKEMDNFIDTLTYLANHVSETEQAEPNIEQGPRLRGRRHTGL</sequence>
<gene>
    <name evidence="4" type="ORF">E1757_32780</name>
</gene>
<comment type="caution">
    <text evidence="4">The sequence shown here is derived from an EMBL/GenBank/DDBJ whole genome shotgun (WGS) entry which is preliminary data.</text>
</comment>
<keyword evidence="5" id="KW-1185">Reference proteome</keyword>
<dbReference type="PANTHER" id="PTHR33164">
    <property type="entry name" value="TRANSCRIPTIONAL REGULATOR, MARR FAMILY"/>
    <property type="match status" value="1"/>
</dbReference>
<feature type="domain" description="HTH marR-type" evidence="3">
    <location>
        <begin position="10"/>
        <end position="144"/>
    </location>
</feature>
<dbReference type="SMART" id="SM00347">
    <property type="entry name" value="HTH_MARR"/>
    <property type="match status" value="1"/>
</dbReference>
<dbReference type="Proteomes" id="UP000295636">
    <property type="component" value="Unassembled WGS sequence"/>
</dbReference>
<dbReference type="InterPro" id="IPR039422">
    <property type="entry name" value="MarR/SlyA-like"/>
</dbReference>
<evidence type="ECO:0000256" key="1">
    <source>
        <dbReference type="ARBA" id="ARBA00023125"/>
    </source>
</evidence>
<dbReference type="InterPro" id="IPR036390">
    <property type="entry name" value="WH_DNA-bd_sf"/>
</dbReference>
<dbReference type="OrthoDB" id="582199at2"/>
<keyword evidence="1" id="KW-0238">DNA-binding</keyword>
<dbReference type="SUPFAM" id="SSF46785">
    <property type="entry name" value="Winged helix' DNA-binding domain"/>
    <property type="match status" value="1"/>
</dbReference>
<dbReference type="AlphaFoldDB" id="A0A4R5K855"/>
<name>A0A4R5K855_9BACL</name>
<organism evidence="4 5">
    <name type="scientific">Paenibacillus piri</name>
    <dbReference type="NCBI Taxonomy" id="2547395"/>
    <lineage>
        <taxon>Bacteria</taxon>
        <taxon>Bacillati</taxon>
        <taxon>Bacillota</taxon>
        <taxon>Bacilli</taxon>
        <taxon>Bacillales</taxon>
        <taxon>Paenibacillaceae</taxon>
        <taxon>Paenibacillus</taxon>
    </lineage>
</organism>
<evidence type="ECO:0000313" key="5">
    <source>
        <dbReference type="Proteomes" id="UP000295636"/>
    </source>
</evidence>
<dbReference type="Gene3D" id="1.10.10.10">
    <property type="entry name" value="Winged helix-like DNA-binding domain superfamily/Winged helix DNA-binding domain"/>
    <property type="match status" value="1"/>
</dbReference>
<protein>
    <submittedName>
        <fullName evidence="4">MarR family transcriptional regulator</fullName>
    </submittedName>
</protein>
<dbReference type="InterPro" id="IPR000835">
    <property type="entry name" value="HTH_MarR-typ"/>
</dbReference>
<dbReference type="GO" id="GO:0006950">
    <property type="term" value="P:response to stress"/>
    <property type="evidence" value="ECO:0007669"/>
    <property type="project" value="TreeGrafter"/>
</dbReference>
<dbReference type="GO" id="GO:0003677">
    <property type="term" value="F:DNA binding"/>
    <property type="evidence" value="ECO:0007669"/>
    <property type="project" value="UniProtKB-KW"/>
</dbReference>
<reference evidence="4 5" key="1">
    <citation type="submission" date="2019-03" db="EMBL/GenBank/DDBJ databases">
        <title>This is whole genome sequence of Paenibacillus sp MS74 strain.</title>
        <authorList>
            <person name="Trinh H.N."/>
        </authorList>
    </citation>
    <scope>NUCLEOTIDE SEQUENCE [LARGE SCALE GENOMIC DNA]</scope>
    <source>
        <strain evidence="4 5">MS74</strain>
    </source>
</reference>
<dbReference type="RefSeq" id="WP_133236212.1">
    <property type="nucleotide sequence ID" value="NZ_SMRT01000028.1"/>
</dbReference>
<evidence type="ECO:0000259" key="3">
    <source>
        <dbReference type="PROSITE" id="PS50995"/>
    </source>
</evidence>
<dbReference type="PANTHER" id="PTHR33164:SF57">
    <property type="entry name" value="MARR-FAMILY TRANSCRIPTIONAL REGULATOR"/>
    <property type="match status" value="1"/>
</dbReference>
<dbReference type="InterPro" id="IPR036388">
    <property type="entry name" value="WH-like_DNA-bd_sf"/>
</dbReference>
<dbReference type="Pfam" id="PF12802">
    <property type="entry name" value="MarR_2"/>
    <property type="match status" value="1"/>
</dbReference>
<dbReference type="GO" id="GO:0003700">
    <property type="term" value="F:DNA-binding transcription factor activity"/>
    <property type="evidence" value="ECO:0007669"/>
    <property type="project" value="InterPro"/>
</dbReference>
<evidence type="ECO:0000256" key="2">
    <source>
        <dbReference type="SAM" id="MobiDB-lite"/>
    </source>
</evidence>
<evidence type="ECO:0000313" key="4">
    <source>
        <dbReference type="EMBL" id="TDF91313.1"/>
    </source>
</evidence>
<accession>A0A4R5K855</accession>
<dbReference type="EMBL" id="SMRT01000028">
    <property type="protein sequence ID" value="TDF91313.1"/>
    <property type="molecule type" value="Genomic_DNA"/>
</dbReference>